<dbReference type="HOGENOM" id="CLU_037300_1_0_5"/>
<reference evidence="4 5" key="1">
    <citation type="journal article" date="2013" name="Genome Announc.">
        <title>Draft Genome Sequence of Rhizobium mesoamericanum STM3625, a Nitrogen-Fixing Symbiont of Mimosa pudica Isolated in French Guiana (South America).</title>
        <authorList>
            <person name="Moulin L."/>
            <person name="Mornico D."/>
            <person name="Melkonian R."/>
            <person name="Klonowska A."/>
        </authorList>
    </citation>
    <scope>NUCLEOTIDE SEQUENCE [LARGE SCALE GENOMIC DNA]</scope>
    <source>
        <strain evidence="4 5">STM3625</strain>
    </source>
</reference>
<dbReference type="GO" id="GO:0015159">
    <property type="term" value="F:polysaccharide transmembrane transporter activity"/>
    <property type="evidence" value="ECO:0007669"/>
    <property type="project" value="InterPro"/>
</dbReference>
<dbReference type="AlphaFoldDB" id="K0PZ50"/>
<keyword evidence="1" id="KW-0175">Coiled coil</keyword>
<dbReference type="eggNOG" id="COG1596">
    <property type="taxonomic scope" value="Bacteria"/>
</dbReference>
<evidence type="ECO:0000313" key="4">
    <source>
        <dbReference type="EMBL" id="CCM79318.1"/>
    </source>
</evidence>
<dbReference type="InterPro" id="IPR049712">
    <property type="entry name" value="Poly_export"/>
</dbReference>
<dbReference type="Pfam" id="PF10531">
    <property type="entry name" value="SLBB"/>
    <property type="match status" value="1"/>
</dbReference>
<evidence type="ECO:0000259" key="2">
    <source>
        <dbReference type="Pfam" id="PF10531"/>
    </source>
</evidence>
<protein>
    <submittedName>
        <fullName evidence="4">Polysaccharide export protein</fullName>
    </submittedName>
</protein>
<dbReference type="InterPro" id="IPR058781">
    <property type="entry name" value="HH_AprE-like"/>
</dbReference>
<dbReference type="EMBL" id="CANI01000043">
    <property type="protein sequence ID" value="CCM79318.1"/>
    <property type="molecule type" value="Genomic_DNA"/>
</dbReference>
<organism evidence="4 5">
    <name type="scientific">Rhizobium mesoamericanum STM3625</name>
    <dbReference type="NCBI Taxonomy" id="1211777"/>
    <lineage>
        <taxon>Bacteria</taxon>
        <taxon>Pseudomonadati</taxon>
        <taxon>Pseudomonadota</taxon>
        <taxon>Alphaproteobacteria</taxon>
        <taxon>Hyphomicrobiales</taxon>
        <taxon>Rhizobiaceae</taxon>
        <taxon>Rhizobium/Agrobacterium group</taxon>
        <taxon>Rhizobium</taxon>
    </lineage>
</organism>
<feature type="domain" description="AprE-like long alpha-helical hairpin" evidence="3">
    <location>
        <begin position="179"/>
        <end position="351"/>
    </location>
</feature>
<gene>
    <name evidence="4" type="ORF">BN77_p10577</name>
</gene>
<keyword evidence="5" id="KW-1185">Reference proteome</keyword>
<evidence type="ECO:0000259" key="3">
    <source>
        <dbReference type="Pfam" id="PF25994"/>
    </source>
</evidence>
<evidence type="ECO:0000256" key="1">
    <source>
        <dbReference type="SAM" id="Coils"/>
    </source>
</evidence>
<name>K0PZ50_9HYPH</name>
<comment type="caution">
    <text evidence="4">The sequence shown here is derived from an EMBL/GenBank/DDBJ whole genome shotgun (WGS) entry which is preliminary data.</text>
</comment>
<dbReference type="Proteomes" id="UP000009319">
    <property type="component" value="Unassembled WGS sequence"/>
</dbReference>
<dbReference type="Gene3D" id="3.10.560.10">
    <property type="entry name" value="Outer membrane lipoprotein wza domain like"/>
    <property type="match status" value="1"/>
</dbReference>
<dbReference type="InterPro" id="IPR019554">
    <property type="entry name" value="Soluble_ligand-bd"/>
</dbReference>
<accession>K0PZ50</accession>
<feature type="coiled-coil region" evidence="1">
    <location>
        <begin position="228"/>
        <end position="276"/>
    </location>
</feature>
<evidence type="ECO:0000313" key="5">
    <source>
        <dbReference type="Proteomes" id="UP000009319"/>
    </source>
</evidence>
<dbReference type="Gene3D" id="3.30.1950.10">
    <property type="entry name" value="wza like domain"/>
    <property type="match status" value="1"/>
</dbReference>
<feature type="domain" description="Soluble ligand binding" evidence="2">
    <location>
        <begin position="125"/>
        <end position="168"/>
    </location>
</feature>
<dbReference type="PANTHER" id="PTHR33619">
    <property type="entry name" value="POLYSACCHARIDE EXPORT PROTEIN GFCE-RELATED"/>
    <property type="match status" value="1"/>
</dbReference>
<sequence length="440" mass="48081">MAIKTVFSSLLSFGRIVAPMLLYLPLAVLQADVARAELLLPQSKIRVSIVQWVPTKGVYEPWAGISGEYTISDMGTVSLPVLGTVATNNHDNAGLAADIAEQLRTKLGLVSAPEATVEIISYPPIYVVGDVAKPGVYEYRTGLTTIQAFASSGGEVRADSKSSLEVTRLLGEIRASDDSIVRSTARSERLQAEMSDATELHFSQAVDETNQFAAAIFDQEKTIFGARRRAMEQQAKSLTELRDFLEKEISSLEEKLTNVEANIKSSEAKLATAAQLVQRGIATASRQMDTERDLRADQGQRLDLETAVMRARQEFSKASRDLQALYDDRRSEAAVELQKERASMAQERLKRETNQNILLETLSANPSIGHPDDQRVTFHILRREDGKLNDFPASDTTILMPGDVVKVARSIPKGELAITHSNVIKGDGAPASPSQAQASQ</sequence>
<proteinExistence type="predicted"/>
<dbReference type="STRING" id="1211777.BN77_p10577"/>
<dbReference type="Pfam" id="PF25994">
    <property type="entry name" value="HH_AprE"/>
    <property type="match status" value="1"/>
</dbReference>
<dbReference type="RefSeq" id="WP_007536492.1">
    <property type="nucleotide sequence ID" value="NZ_HF536773.1"/>
</dbReference>
<dbReference type="PANTHER" id="PTHR33619:SF3">
    <property type="entry name" value="POLYSACCHARIDE EXPORT PROTEIN GFCE-RELATED"/>
    <property type="match status" value="1"/>
</dbReference>